<dbReference type="Pfam" id="PF00089">
    <property type="entry name" value="Trypsin"/>
    <property type="match status" value="1"/>
</dbReference>
<evidence type="ECO:0000256" key="1">
    <source>
        <dbReference type="ARBA" id="ARBA00022670"/>
    </source>
</evidence>
<dbReference type="RefSeq" id="XP_042564780.1">
    <property type="nucleotide sequence ID" value="XM_042708846.1"/>
</dbReference>
<dbReference type="InterPro" id="IPR001254">
    <property type="entry name" value="Trypsin_dom"/>
</dbReference>
<feature type="domain" description="NIDO" evidence="7">
    <location>
        <begin position="1"/>
        <end position="69"/>
    </location>
</feature>
<dbReference type="AlphaFoldDB" id="A0A8M1KQ86"/>
<sequence length="432" mass="46071">MVQVVLVSDGNLSFVLMNYGDIEPTNAQAGYDTAGSSDSFWIPVEATTELQHSSNIYTPGRWAFRVDGGSISDKISRASAKVCGFSPKPPQSSRIVGGQDAQPGSLPWQASIHRLGRHDCGGSLINHEWVISAAHCFLSSCTAPLTVYLGRHRQGGSNPNEVRRGVMAIIRHPNYDSFSNDNDVALIRLSAPVRYTAFVKPICLAASASVFITNTNSFVSGWGFIQEGVPLPSPQTLQEVEVLVVGNKQCSCSYGEGVITDNMICAGVPSGGKDSCQADSGGPMVSKQGSVWVLSGVTSFGEGCGRPGYPGVYTRVSRYQDWITSFTSEDLPGFVQFESEGPDTDTDYVCPRPTPPRPSTSTTTTNTPSITPLPVTAPTSVSITTTAATNISSTSTVTMTTATTQNNNSHHVSIFNNILFLCLFVHGLPLLQ</sequence>
<evidence type="ECO:0000256" key="4">
    <source>
        <dbReference type="ARBA" id="ARBA00023157"/>
    </source>
</evidence>
<reference evidence="9" key="1">
    <citation type="submission" date="2025-08" db="UniProtKB">
        <authorList>
            <consortium name="RefSeq"/>
        </authorList>
    </citation>
    <scope>IDENTIFICATION</scope>
</reference>
<feature type="region of interest" description="Disordered" evidence="5">
    <location>
        <begin position="340"/>
        <end position="371"/>
    </location>
</feature>
<dbReference type="PROSITE" id="PS50240">
    <property type="entry name" value="TRYPSIN_DOM"/>
    <property type="match status" value="1"/>
</dbReference>
<feature type="domain" description="Peptidase S1" evidence="6">
    <location>
        <begin position="95"/>
        <end position="328"/>
    </location>
</feature>
<dbReference type="PROSITE" id="PS00134">
    <property type="entry name" value="TRYPSIN_HIS"/>
    <property type="match status" value="1"/>
</dbReference>
<evidence type="ECO:0000313" key="8">
    <source>
        <dbReference type="Proteomes" id="UP000515152"/>
    </source>
</evidence>
<dbReference type="InterPro" id="IPR018114">
    <property type="entry name" value="TRYPSIN_HIS"/>
</dbReference>
<dbReference type="OrthoDB" id="10002959at2759"/>
<keyword evidence="2" id="KW-0732">Signal</keyword>
<proteinExistence type="predicted"/>
<dbReference type="PANTHER" id="PTHR24252">
    <property type="entry name" value="ACROSIN-RELATED"/>
    <property type="match status" value="1"/>
</dbReference>
<dbReference type="PROSITE" id="PS51220">
    <property type="entry name" value="NIDO"/>
    <property type="match status" value="1"/>
</dbReference>
<dbReference type="Proteomes" id="UP000515152">
    <property type="component" value="Chromosome 1"/>
</dbReference>
<dbReference type="PANTHER" id="PTHR24252:SF20">
    <property type="entry name" value="LOW QUALITY PROTEIN: TRANSMEMBRANE PROTEASE SERINE 6"/>
    <property type="match status" value="1"/>
</dbReference>
<dbReference type="InterPro" id="IPR003886">
    <property type="entry name" value="NIDO_dom"/>
</dbReference>
<evidence type="ECO:0000256" key="2">
    <source>
        <dbReference type="ARBA" id="ARBA00022729"/>
    </source>
</evidence>
<feature type="compositionally biased region" description="Low complexity" evidence="5">
    <location>
        <begin position="359"/>
        <end position="371"/>
    </location>
</feature>
<evidence type="ECO:0000256" key="3">
    <source>
        <dbReference type="ARBA" id="ARBA00022801"/>
    </source>
</evidence>
<keyword evidence="8" id="KW-1185">Reference proteome</keyword>
<dbReference type="GeneID" id="105909071"/>
<dbReference type="CDD" id="cd00190">
    <property type="entry name" value="Tryp_SPc"/>
    <property type="match status" value="1"/>
</dbReference>
<evidence type="ECO:0000259" key="6">
    <source>
        <dbReference type="PROSITE" id="PS50240"/>
    </source>
</evidence>
<dbReference type="GO" id="GO:0007160">
    <property type="term" value="P:cell-matrix adhesion"/>
    <property type="evidence" value="ECO:0007669"/>
    <property type="project" value="InterPro"/>
</dbReference>
<protein>
    <submittedName>
        <fullName evidence="9">Serine protease 27-like</fullName>
    </submittedName>
</protein>
<dbReference type="Pfam" id="PF06119">
    <property type="entry name" value="NIDO"/>
    <property type="match status" value="1"/>
</dbReference>
<name>A0A8M1KQ86_CLUHA</name>
<dbReference type="GO" id="GO:0004252">
    <property type="term" value="F:serine-type endopeptidase activity"/>
    <property type="evidence" value="ECO:0007669"/>
    <property type="project" value="InterPro"/>
</dbReference>
<keyword evidence="3" id="KW-0378">Hydrolase</keyword>
<dbReference type="FunFam" id="2.40.10.10:FF:000024">
    <property type="entry name" value="Serine protease 53"/>
    <property type="match status" value="1"/>
</dbReference>
<evidence type="ECO:0000256" key="5">
    <source>
        <dbReference type="SAM" id="MobiDB-lite"/>
    </source>
</evidence>
<dbReference type="SMART" id="SM00020">
    <property type="entry name" value="Tryp_SPc"/>
    <property type="match status" value="1"/>
</dbReference>
<accession>A0A8M1KQ86</accession>
<dbReference type="GO" id="GO:0006508">
    <property type="term" value="P:proteolysis"/>
    <property type="evidence" value="ECO:0007669"/>
    <property type="project" value="UniProtKB-KW"/>
</dbReference>
<evidence type="ECO:0000313" key="9">
    <source>
        <dbReference type="RefSeq" id="XP_042564780.1"/>
    </source>
</evidence>
<keyword evidence="4" id="KW-1015">Disulfide bond</keyword>
<evidence type="ECO:0000259" key="7">
    <source>
        <dbReference type="PROSITE" id="PS51220"/>
    </source>
</evidence>
<gene>
    <name evidence="9" type="primary">LOC105909071</name>
</gene>
<organism evidence="8 9">
    <name type="scientific">Clupea harengus</name>
    <name type="common">Atlantic herring</name>
    <dbReference type="NCBI Taxonomy" id="7950"/>
    <lineage>
        <taxon>Eukaryota</taxon>
        <taxon>Metazoa</taxon>
        <taxon>Chordata</taxon>
        <taxon>Craniata</taxon>
        <taxon>Vertebrata</taxon>
        <taxon>Euteleostomi</taxon>
        <taxon>Actinopterygii</taxon>
        <taxon>Neopterygii</taxon>
        <taxon>Teleostei</taxon>
        <taxon>Clupei</taxon>
        <taxon>Clupeiformes</taxon>
        <taxon>Clupeoidei</taxon>
        <taxon>Clupeidae</taxon>
        <taxon>Clupea</taxon>
    </lineage>
</organism>
<keyword evidence="1" id="KW-0645">Protease</keyword>
<dbReference type="KEGG" id="char:105909071"/>